<name>A0ABW3KA76_9BACT</name>
<keyword evidence="11" id="KW-0456">Lyase</keyword>
<keyword evidence="8 10" id="KW-1133">Transmembrane helix</keyword>
<evidence type="ECO:0000256" key="9">
    <source>
        <dbReference type="ARBA" id="ARBA00023136"/>
    </source>
</evidence>
<dbReference type="GO" id="GO:0008233">
    <property type="term" value="F:peptidase activity"/>
    <property type="evidence" value="ECO:0007669"/>
    <property type="project" value="UniProtKB-KW"/>
</dbReference>
<evidence type="ECO:0000256" key="8">
    <source>
        <dbReference type="ARBA" id="ARBA00022989"/>
    </source>
</evidence>
<gene>
    <name evidence="11" type="ORF">ACFQ21_24465</name>
</gene>
<feature type="transmembrane region" description="Helical" evidence="10">
    <location>
        <begin position="32"/>
        <end position="54"/>
    </location>
</feature>
<keyword evidence="7 11" id="KW-0378">Hydrolase</keyword>
<evidence type="ECO:0000256" key="7">
    <source>
        <dbReference type="ARBA" id="ARBA00022801"/>
    </source>
</evidence>
<evidence type="ECO:0000256" key="5">
    <source>
        <dbReference type="ARBA" id="ARBA00022670"/>
    </source>
</evidence>
<evidence type="ECO:0000256" key="4">
    <source>
        <dbReference type="ARBA" id="ARBA00022475"/>
    </source>
</evidence>
<dbReference type="Proteomes" id="UP001597112">
    <property type="component" value="Unassembled WGS sequence"/>
</dbReference>
<dbReference type="InterPro" id="IPR023596">
    <property type="entry name" value="Peptidase_PrsW_arch/bac"/>
</dbReference>
<evidence type="ECO:0000256" key="10">
    <source>
        <dbReference type="SAM" id="Phobius"/>
    </source>
</evidence>
<feature type="transmembrane region" description="Helical" evidence="10">
    <location>
        <begin position="190"/>
        <end position="210"/>
    </location>
</feature>
<protein>
    <recommendedName>
        <fullName evidence="3">Protease PrsW</fullName>
    </recommendedName>
</protein>
<evidence type="ECO:0000313" key="12">
    <source>
        <dbReference type="Proteomes" id="UP001597112"/>
    </source>
</evidence>
<keyword evidence="4" id="KW-1003">Cell membrane</keyword>
<evidence type="ECO:0000256" key="6">
    <source>
        <dbReference type="ARBA" id="ARBA00022692"/>
    </source>
</evidence>
<evidence type="ECO:0000256" key="2">
    <source>
        <dbReference type="ARBA" id="ARBA00009165"/>
    </source>
</evidence>
<dbReference type="InterPro" id="IPR026898">
    <property type="entry name" value="PrsW"/>
</dbReference>
<dbReference type="GO" id="GO:0016829">
    <property type="term" value="F:lyase activity"/>
    <property type="evidence" value="ECO:0007669"/>
    <property type="project" value="UniProtKB-KW"/>
</dbReference>
<sequence>MDFFSLLALALAPGVAIALYIYLKDKHEREPLVLLCISFLYGALSAVITLVVSLPVNLLIITKEHDAIHQFVNAFFKVALIEESCKFLFVRFILFNNKNFNEPFDGIVYAVMVSLGFATLENVLYVFQSGFMTGVLRLFTAVPAHATFGVMMGFYLGKAKFTHRQGILLSVVALAAATLFHGAYDYFWFISYVPGIWLAAIVSLLIGFVLSRKAIRLHQQASPFINHHLAGNDEQPVKE</sequence>
<reference evidence="12" key="1">
    <citation type="journal article" date="2019" name="Int. J. Syst. Evol. Microbiol.">
        <title>The Global Catalogue of Microorganisms (GCM) 10K type strain sequencing project: providing services to taxonomists for standard genome sequencing and annotation.</title>
        <authorList>
            <consortium name="The Broad Institute Genomics Platform"/>
            <consortium name="The Broad Institute Genome Sequencing Center for Infectious Disease"/>
            <person name="Wu L."/>
            <person name="Ma J."/>
        </authorList>
    </citation>
    <scope>NUCLEOTIDE SEQUENCE [LARGE SCALE GENOMIC DNA]</scope>
    <source>
        <strain evidence="12">CCUG 58938</strain>
    </source>
</reference>
<dbReference type="Pfam" id="PF13367">
    <property type="entry name" value="PrsW-protease"/>
    <property type="match status" value="1"/>
</dbReference>
<organism evidence="11 12">
    <name type="scientific">Ohtaekwangia kribbensis</name>
    <dbReference type="NCBI Taxonomy" id="688913"/>
    <lineage>
        <taxon>Bacteria</taxon>
        <taxon>Pseudomonadati</taxon>
        <taxon>Bacteroidota</taxon>
        <taxon>Cytophagia</taxon>
        <taxon>Cytophagales</taxon>
        <taxon>Fulvivirgaceae</taxon>
        <taxon>Ohtaekwangia</taxon>
    </lineage>
</organism>
<evidence type="ECO:0000256" key="3">
    <source>
        <dbReference type="ARBA" id="ARBA00018997"/>
    </source>
</evidence>
<keyword evidence="9 10" id="KW-0472">Membrane</keyword>
<comment type="caution">
    <text evidence="11">The sequence shown here is derived from an EMBL/GenBank/DDBJ whole genome shotgun (WGS) entry which is preliminary data.</text>
</comment>
<keyword evidence="5 11" id="KW-0645">Protease</keyword>
<feature type="transmembrane region" description="Helical" evidence="10">
    <location>
        <begin position="134"/>
        <end position="155"/>
    </location>
</feature>
<comment type="similarity">
    <text evidence="2">Belongs to the protease PrsW family.</text>
</comment>
<keyword evidence="12" id="KW-1185">Reference proteome</keyword>
<feature type="transmembrane region" description="Helical" evidence="10">
    <location>
        <begin position="106"/>
        <end position="128"/>
    </location>
</feature>
<dbReference type="PANTHER" id="PTHR36844:SF1">
    <property type="entry name" value="PROTEASE PRSW"/>
    <property type="match status" value="1"/>
</dbReference>
<dbReference type="RefSeq" id="WP_377583681.1">
    <property type="nucleotide sequence ID" value="NZ_JBHTKA010000008.1"/>
</dbReference>
<dbReference type="PANTHER" id="PTHR36844">
    <property type="entry name" value="PROTEASE PRSW"/>
    <property type="match status" value="1"/>
</dbReference>
<proteinExistence type="inferred from homology"/>
<comment type="subcellular location">
    <subcellularLocation>
        <location evidence="1">Cell membrane</location>
        <topology evidence="1">Multi-pass membrane protein</topology>
    </subcellularLocation>
</comment>
<evidence type="ECO:0000256" key="1">
    <source>
        <dbReference type="ARBA" id="ARBA00004651"/>
    </source>
</evidence>
<dbReference type="GO" id="GO:0006508">
    <property type="term" value="P:proteolysis"/>
    <property type="evidence" value="ECO:0007669"/>
    <property type="project" value="UniProtKB-KW"/>
</dbReference>
<keyword evidence="6 10" id="KW-0812">Transmembrane</keyword>
<dbReference type="PIRSF" id="PIRSF016933">
    <property type="entry name" value="PrsW"/>
    <property type="match status" value="1"/>
</dbReference>
<accession>A0ABW3KA76</accession>
<dbReference type="EMBL" id="JBHTKA010000008">
    <property type="protein sequence ID" value="MFD1002501.1"/>
    <property type="molecule type" value="Genomic_DNA"/>
</dbReference>
<feature type="transmembrane region" description="Helical" evidence="10">
    <location>
        <begin position="6"/>
        <end position="23"/>
    </location>
</feature>
<evidence type="ECO:0000313" key="11">
    <source>
        <dbReference type="EMBL" id="MFD1002501.1"/>
    </source>
</evidence>